<keyword evidence="1 4" id="KW-0808">Transferase</keyword>
<organism evidence="4 5">
    <name type="scientific">Novosphingobium rhizovicinum</name>
    <dbReference type="NCBI Taxonomy" id="3228928"/>
    <lineage>
        <taxon>Bacteria</taxon>
        <taxon>Pseudomonadati</taxon>
        <taxon>Pseudomonadota</taxon>
        <taxon>Alphaproteobacteria</taxon>
        <taxon>Sphingomonadales</taxon>
        <taxon>Sphingomonadaceae</taxon>
        <taxon>Novosphingobium</taxon>
    </lineage>
</organism>
<dbReference type="InterPro" id="IPR000863">
    <property type="entry name" value="Sulfotransferase_dom"/>
</dbReference>
<dbReference type="PANTHER" id="PTHR10605:SF56">
    <property type="entry name" value="BIFUNCTIONAL HEPARAN SULFATE N-DEACETYLASE_N-SULFOTRANSFERASE"/>
    <property type="match status" value="1"/>
</dbReference>
<dbReference type="Gene3D" id="3.40.50.300">
    <property type="entry name" value="P-loop containing nucleotide triphosphate hydrolases"/>
    <property type="match status" value="1"/>
</dbReference>
<evidence type="ECO:0000259" key="3">
    <source>
        <dbReference type="Pfam" id="PF00685"/>
    </source>
</evidence>
<dbReference type="EC" id="2.8.2.-" evidence="4"/>
<protein>
    <submittedName>
        <fullName evidence="4">Sulfotransferase</fullName>
        <ecNumber evidence="4">2.8.2.-</ecNumber>
    </submittedName>
</protein>
<reference evidence="4 5" key="1">
    <citation type="submission" date="2024-06" db="EMBL/GenBank/DDBJ databases">
        <title>Novosphingobium rhizovicinus M1R2S20.</title>
        <authorList>
            <person name="Sun J.-Q."/>
        </authorList>
    </citation>
    <scope>NUCLEOTIDE SEQUENCE [LARGE SCALE GENOMIC DNA]</scope>
    <source>
        <strain evidence="4 5">M1R2S20</strain>
    </source>
</reference>
<evidence type="ECO:0000313" key="4">
    <source>
        <dbReference type="EMBL" id="MEW9857042.1"/>
    </source>
</evidence>
<dbReference type="Proteomes" id="UP001556118">
    <property type="component" value="Unassembled WGS sequence"/>
</dbReference>
<dbReference type="InterPro" id="IPR037359">
    <property type="entry name" value="NST/OST"/>
</dbReference>
<keyword evidence="5" id="KW-1185">Reference proteome</keyword>
<feature type="domain" description="Sulfotransferase" evidence="3">
    <location>
        <begin position="7"/>
        <end position="188"/>
    </location>
</feature>
<dbReference type="InterPro" id="IPR027417">
    <property type="entry name" value="P-loop_NTPase"/>
</dbReference>
<keyword evidence="2" id="KW-0325">Glycoprotein</keyword>
<comment type="caution">
    <text evidence="4">The sequence shown here is derived from an EMBL/GenBank/DDBJ whole genome shotgun (WGS) entry which is preliminary data.</text>
</comment>
<dbReference type="RefSeq" id="WP_367775523.1">
    <property type="nucleotide sequence ID" value="NZ_JBFNXR010000054.1"/>
</dbReference>
<dbReference type="EMBL" id="JBFNXR010000054">
    <property type="protein sequence ID" value="MEW9857042.1"/>
    <property type="molecule type" value="Genomic_DNA"/>
</dbReference>
<sequence length="280" mass="32120">MNSTGLPQFIIIGAVKGATTWLHHQLQHHPRVYLPAPEPHFFSQHHEQGLDFYRGFFSGAAPGKMLGEKSADYLAHPLAAKRIAETLPDVRLVVQLRNPVDRAYSDYKMLFRRGTVTRGPEAYLHPNNREQPRFIEDGLYAAHLKRWLKFFPREQLLVLLFEDVKRDPIGTVSRVCDHLGLPVHYSEEIGDTPRNDSSEQFLPLRVRTALAPLKEAVRPLRGNAMFEGMRRVLAREIRYPPLSPSLRSRLTDFYADDVAELENLIGRDLSTWRAPRRQAA</sequence>
<evidence type="ECO:0000256" key="2">
    <source>
        <dbReference type="ARBA" id="ARBA00023180"/>
    </source>
</evidence>
<gene>
    <name evidence="4" type="ORF">ABUH87_18105</name>
</gene>
<evidence type="ECO:0000313" key="5">
    <source>
        <dbReference type="Proteomes" id="UP001556118"/>
    </source>
</evidence>
<dbReference type="GO" id="GO:0016740">
    <property type="term" value="F:transferase activity"/>
    <property type="evidence" value="ECO:0007669"/>
    <property type="project" value="UniProtKB-KW"/>
</dbReference>
<name>A0ABV3RG13_9SPHN</name>
<evidence type="ECO:0000256" key="1">
    <source>
        <dbReference type="ARBA" id="ARBA00022679"/>
    </source>
</evidence>
<proteinExistence type="predicted"/>
<accession>A0ABV3RG13</accession>
<dbReference type="Pfam" id="PF00685">
    <property type="entry name" value="Sulfotransfer_1"/>
    <property type="match status" value="1"/>
</dbReference>
<dbReference type="PANTHER" id="PTHR10605">
    <property type="entry name" value="HEPARAN SULFATE SULFOTRANSFERASE"/>
    <property type="match status" value="1"/>
</dbReference>
<dbReference type="SUPFAM" id="SSF52540">
    <property type="entry name" value="P-loop containing nucleoside triphosphate hydrolases"/>
    <property type="match status" value="1"/>
</dbReference>